<accession>O94785</accession>
<name>O94785_HUMAN</name>
<protein>
    <submittedName>
        <fullName evidence="1">Thrombopoietin</fullName>
    </submittedName>
</protein>
<sequence length="11" mass="1203">QSLLGTQTREA</sequence>
<evidence type="ECO:0000313" key="1">
    <source>
        <dbReference type="EMBL" id="BAA34932.1"/>
    </source>
</evidence>
<dbReference type="EMBL" id="AB014683">
    <property type="protein sequence ID" value="BAA34932.1"/>
    <property type="molecule type" value="mRNA"/>
</dbReference>
<feature type="non-terminal residue" evidence="1">
    <location>
        <position position="1"/>
    </location>
</feature>
<organism evidence="1">
    <name type="scientific">Homo sapiens</name>
    <name type="common">Human</name>
    <dbReference type="NCBI Taxonomy" id="9606"/>
    <lineage>
        <taxon>Eukaryota</taxon>
        <taxon>Metazoa</taxon>
        <taxon>Chordata</taxon>
        <taxon>Craniata</taxon>
        <taxon>Vertebrata</taxon>
        <taxon>Euteleostomi</taxon>
        <taxon>Mammalia</taxon>
        <taxon>Eutheria</taxon>
        <taxon>Euarchontoglires</taxon>
        <taxon>Primates</taxon>
        <taxon>Haplorrhini</taxon>
        <taxon>Catarrhini</taxon>
        <taxon>Hominidae</taxon>
        <taxon>Homo</taxon>
    </lineage>
</organism>
<reference evidence="1" key="1">
    <citation type="submission" date="1998-05" db="EMBL/GenBank/DDBJ databases">
        <title>Production of Thrombopoietin by Human Carcinomas and Its Novel mRNA Isoforms.</title>
        <authorList>
            <person name="Sasaki Y."/>
            <person name="Takahashi T."/>
            <person name="Nakamura K."/>
            <person name="Okuno Y."/>
            <person name="Nakao K."/>
        </authorList>
    </citation>
    <scope>NUCLEOTIDE SEQUENCE</scope>
</reference>
<proteinExistence type="evidence at transcript level"/>